<dbReference type="Pfam" id="PF04263">
    <property type="entry name" value="TPK_catalytic"/>
    <property type="match status" value="1"/>
</dbReference>
<evidence type="ECO:0000256" key="2">
    <source>
        <dbReference type="ARBA" id="ARBA00022741"/>
    </source>
</evidence>
<keyword evidence="3" id="KW-0418">Kinase</keyword>
<dbReference type="Proteomes" id="UP001219567">
    <property type="component" value="Chromosome 4"/>
</dbReference>
<protein>
    <submittedName>
        <fullName evidence="6">Ribonuclease Z</fullName>
        <ecNumber evidence="6">3.1.26.11</ecNumber>
    </submittedName>
</protein>
<evidence type="ECO:0000256" key="4">
    <source>
        <dbReference type="ARBA" id="ARBA00022840"/>
    </source>
</evidence>
<evidence type="ECO:0000313" key="7">
    <source>
        <dbReference type="Proteomes" id="UP001219567"/>
    </source>
</evidence>
<name>A0AAJ6CHW9_9BASI</name>
<dbReference type="GO" id="GO:0016301">
    <property type="term" value="F:kinase activity"/>
    <property type="evidence" value="ECO:0007669"/>
    <property type="project" value="UniProtKB-KW"/>
</dbReference>
<evidence type="ECO:0000259" key="5">
    <source>
        <dbReference type="SMART" id="SM00983"/>
    </source>
</evidence>
<sequence length="293" mass="32113">MPPNSKEQASRQEWDLGSFWGREEEAGESAAYAVVLLNTSLSPQYKHSVQRIWRNASVRVCADGAANGLLDMVGYDGWNEMPLPTLICGDLDSIRDETQEFFATRGVEIRQLPSSYSTDLQKSIQTIEDIEKQSDIGAYPLMILGGLSGRLDQTMHTLHVLWQLAPGVQTGTLITESYPAGEEPPRGSTLQKRAKTLVVSDNCVTCLLCAGSHRVENDRNLLGPSCGILPLGAGPSGVHVETQGLEWNLYGEPSFLGGFLSTSNRLAPDNPHGRVEIQTDAPVYWTIELRQDT</sequence>
<keyword evidence="4" id="KW-0067">ATP-binding</keyword>
<dbReference type="CDD" id="cd07995">
    <property type="entry name" value="TPK"/>
    <property type="match status" value="1"/>
</dbReference>
<dbReference type="Pfam" id="PF04265">
    <property type="entry name" value="TPK_B1_binding"/>
    <property type="match status" value="1"/>
</dbReference>
<dbReference type="SUPFAM" id="SSF63999">
    <property type="entry name" value="Thiamin pyrophosphokinase, catalytic domain"/>
    <property type="match status" value="1"/>
</dbReference>
<dbReference type="GO" id="GO:0030975">
    <property type="term" value="F:thiamine binding"/>
    <property type="evidence" value="ECO:0007669"/>
    <property type="project" value="InterPro"/>
</dbReference>
<dbReference type="GO" id="GO:0042781">
    <property type="term" value="F:3'-tRNA processing endoribonuclease activity"/>
    <property type="evidence" value="ECO:0007669"/>
    <property type="project" value="UniProtKB-EC"/>
</dbReference>
<proteinExistence type="predicted"/>
<dbReference type="Gene3D" id="2.60.120.320">
    <property type="entry name" value="Thiamin pyrophosphokinase, thiamin-binding domain"/>
    <property type="match status" value="1"/>
</dbReference>
<evidence type="ECO:0000256" key="3">
    <source>
        <dbReference type="ARBA" id="ARBA00022777"/>
    </source>
</evidence>
<keyword evidence="6" id="KW-0378">Hydrolase</keyword>
<dbReference type="GO" id="GO:0006772">
    <property type="term" value="P:thiamine metabolic process"/>
    <property type="evidence" value="ECO:0007669"/>
    <property type="project" value="InterPro"/>
</dbReference>
<keyword evidence="7" id="KW-1185">Reference proteome</keyword>
<dbReference type="GO" id="GO:0004788">
    <property type="term" value="F:thiamine diphosphokinase activity"/>
    <property type="evidence" value="ECO:0007669"/>
    <property type="project" value="InterPro"/>
</dbReference>
<dbReference type="InterPro" id="IPR036371">
    <property type="entry name" value="TPK_B1-bd_sf"/>
</dbReference>
<evidence type="ECO:0000313" key="6">
    <source>
        <dbReference type="EMBL" id="WFD00320.1"/>
    </source>
</evidence>
<dbReference type="AlphaFoldDB" id="A0AAJ6CHW9"/>
<evidence type="ECO:0000256" key="1">
    <source>
        <dbReference type="ARBA" id="ARBA00022679"/>
    </source>
</evidence>
<accession>A0AAJ6CHW9</accession>
<dbReference type="GO" id="GO:0005524">
    <property type="term" value="F:ATP binding"/>
    <property type="evidence" value="ECO:0007669"/>
    <property type="project" value="UniProtKB-KW"/>
</dbReference>
<dbReference type="GO" id="GO:0009229">
    <property type="term" value="P:thiamine diphosphate biosynthetic process"/>
    <property type="evidence" value="ECO:0007669"/>
    <property type="project" value="InterPro"/>
</dbReference>
<dbReference type="InterPro" id="IPR006282">
    <property type="entry name" value="Thi_PPkinase"/>
</dbReference>
<dbReference type="SMART" id="SM00983">
    <property type="entry name" value="TPK_B1_binding"/>
    <property type="match status" value="1"/>
</dbReference>
<gene>
    <name evidence="6" type="ORF">MYAM1_003068</name>
</gene>
<feature type="domain" description="Thiamin pyrophosphokinase thiamin-binding" evidence="5">
    <location>
        <begin position="211"/>
        <end position="283"/>
    </location>
</feature>
<dbReference type="InterPro" id="IPR007371">
    <property type="entry name" value="TPK_catalytic"/>
</dbReference>
<dbReference type="Gene3D" id="3.40.50.10240">
    <property type="entry name" value="Thiamin pyrophosphokinase, catalytic domain"/>
    <property type="match status" value="1"/>
</dbReference>
<dbReference type="InterPro" id="IPR007373">
    <property type="entry name" value="Thiamin_PyroPKinase_B1-bd"/>
</dbReference>
<dbReference type="InterPro" id="IPR036759">
    <property type="entry name" value="TPK_catalytic_sf"/>
</dbReference>
<keyword evidence="2" id="KW-0547">Nucleotide-binding</keyword>
<keyword evidence="1" id="KW-0808">Transferase</keyword>
<dbReference type="EC" id="3.1.26.11" evidence="6"/>
<dbReference type="FunFam" id="2.60.120.320:FF:000001">
    <property type="entry name" value="Thiamine pyrophosphokinase"/>
    <property type="match status" value="1"/>
</dbReference>
<dbReference type="PANTHER" id="PTHR13622">
    <property type="entry name" value="THIAMIN PYROPHOSPHOKINASE"/>
    <property type="match status" value="1"/>
</dbReference>
<organism evidence="6 7">
    <name type="scientific">Malassezia yamatoensis</name>
    <dbReference type="NCBI Taxonomy" id="253288"/>
    <lineage>
        <taxon>Eukaryota</taxon>
        <taxon>Fungi</taxon>
        <taxon>Dikarya</taxon>
        <taxon>Basidiomycota</taxon>
        <taxon>Ustilaginomycotina</taxon>
        <taxon>Malasseziomycetes</taxon>
        <taxon>Malasseziales</taxon>
        <taxon>Malasseziaceae</taxon>
        <taxon>Malassezia</taxon>
    </lineage>
</organism>
<dbReference type="EMBL" id="CP119946">
    <property type="protein sequence ID" value="WFD00320.1"/>
    <property type="molecule type" value="Genomic_DNA"/>
</dbReference>
<reference evidence="6 7" key="1">
    <citation type="submission" date="2023-03" db="EMBL/GenBank/DDBJ databases">
        <title>Mating type loci evolution in Malassezia.</title>
        <authorList>
            <person name="Coelho M.A."/>
        </authorList>
    </citation>
    <scope>NUCLEOTIDE SEQUENCE [LARGE SCALE GENOMIC DNA]</scope>
    <source>
        <strain evidence="6 7">CBS 9725</strain>
    </source>
</reference>
<dbReference type="PANTHER" id="PTHR13622:SF8">
    <property type="entry name" value="THIAMIN PYROPHOSPHOKINASE 1"/>
    <property type="match status" value="1"/>
</dbReference>
<dbReference type="SUPFAM" id="SSF63862">
    <property type="entry name" value="Thiamin pyrophosphokinase, substrate-binding domain"/>
    <property type="match status" value="1"/>
</dbReference>